<feature type="region of interest" description="Disordered" evidence="1">
    <location>
        <begin position="170"/>
        <end position="189"/>
    </location>
</feature>
<dbReference type="Pfam" id="PF19068">
    <property type="entry name" value="DUF5764"/>
    <property type="match status" value="1"/>
</dbReference>
<feature type="region of interest" description="Disordered" evidence="1">
    <location>
        <begin position="262"/>
        <end position="327"/>
    </location>
</feature>
<proteinExistence type="predicted"/>
<dbReference type="InterPro" id="IPR043913">
    <property type="entry name" value="DUF5764"/>
</dbReference>
<evidence type="ECO:0000256" key="1">
    <source>
        <dbReference type="SAM" id="MobiDB-lite"/>
    </source>
</evidence>
<sequence length="410" mass="47460">MVNGGIFMKEKLKALLLELESNSIPFYKKGIISIYDHVKKNNKQKKFLLREFQHSLRNIAKWSQEVKDIEWVRLKNNSSSNIDLVIQSIFKLHILILKGFKQSEIPCSIDYMHTTYLNIARALWKNPYIVYDIGVSLPERQKLIRQLEEIIKQCVRATFIEMIKVDPSHVLEETNDDEQLSSESDDDCDEIVDIESDDKSDDDEVDIHEEFEDVAIESDDESDDKSDDDEVDIHEEFEDVAIENDDESDDDEVDIHEEFEDNAVESDDDNDDLDDYIGNKRCTDNLKDDIDNNEELITEADGKDGKDDLDDDLHENDIGDDDDKIFDNTEAETNNKLITSKYAEKDDIDMEKHSTKVIMLSPSNNKETKLSHVNESKKVKVVNIGTTFDLIEKKKQVKKNLMKINSDSFF</sequence>
<feature type="region of interest" description="Disordered" evidence="1">
    <location>
        <begin position="211"/>
        <end position="230"/>
    </location>
</feature>
<dbReference type="AlphaFoldDB" id="A0A6C0BE23"/>
<feature type="compositionally biased region" description="Acidic residues" evidence="1">
    <location>
        <begin position="173"/>
        <end position="189"/>
    </location>
</feature>
<feature type="compositionally biased region" description="Basic and acidic residues" evidence="1">
    <location>
        <begin position="277"/>
        <end position="290"/>
    </location>
</feature>
<protein>
    <submittedName>
        <fullName evidence="2">Uncharacterized protein</fullName>
    </submittedName>
</protein>
<evidence type="ECO:0000313" key="2">
    <source>
        <dbReference type="EMBL" id="QHS90565.1"/>
    </source>
</evidence>
<accession>A0A6C0BE23</accession>
<feature type="compositionally biased region" description="Acidic residues" evidence="1">
    <location>
        <begin position="262"/>
        <end position="275"/>
    </location>
</feature>
<reference evidence="2" key="1">
    <citation type="journal article" date="2020" name="Nature">
        <title>Giant virus diversity and host interactions through global metagenomics.</title>
        <authorList>
            <person name="Schulz F."/>
            <person name="Roux S."/>
            <person name="Paez-Espino D."/>
            <person name="Jungbluth S."/>
            <person name="Walsh D.A."/>
            <person name="Denef V.J."/>
            <person name="McMahon K.D."/>
            <person name="Konstantinidis K.T."/>
            <person name="Eloe-Fadrosh E.A."/>
            <person name="Kyrpides N.C."/>
            <person name="Woyke T."/>
        </authorList>
    </citation>
    <scope>NUCLEOTIDE SEQUENCE</scope>
    <source>
        <strain evidence="2">GVMAG-M-3300010354-11</strain>
    </source>
</reference>
<dbReference type="EMBL" id="MN739140">
    <property type="protein sequence ID" value="QHS90565.1"/>
    <property type="molecule type" value="Genomic_DNA"/>
</dbReference>
<name>A0A6C0BE23_9ZZZZ</name>
<organism evidence="2">
    <name type="scientific">viral metagenome</name>
    <dbReference type="NCBI Taxonomy" id="1070528"/>
    <lineage>
        <taxon>unclassified sequences</taxon>
        <taxon>metagenomes</taxon>
        <taxon>organismal metagenomes</taxon>
    </lineage>
</organism>
<feature type="compositionally biased region" description="Acidic residues" evidence="1">
    <location>
        <begin position="307"/>
        <end position="324"/>
    </location>
</feature>